<name>A0AA35M896_9HYPO</name>
<accession>A0AA35M896</accession>
<sequence length="490" mass="56547">MEEATVHDMLARPTATLSHMRDRGSLAPRVTFLDLPQHIHDQIYHEAGYGGNRFIDLNPSLSAALLWAGCHLIHDEVETKLYAENIFAVSLIGDRDLQTLERMSDTALRELKTLIISLLPCRYRSQDDFFRHGVGYSYWERYGDLPSFWDNVDHQLCLSTVHTDTSILVQWKRICARLAANSRPHQLSLFLVADVADVEAAKGILDPLSGMPPLRDVAINIGRRLKRIKDFDSRSFIRIAAKSLLGENENTEKPPFRFMSLPLELQIQILQQTPLLAGENVHFRRKKAFRTSDFDRTCSYKRLKAKNGEDRLSQPMASANSFCPRLYPDAFTQHCECDSFQPDTYFKVSKEFSYIARHVFYSSNKLCFHPVIHRENAYRLTLPHHLRRVPLESLRSLRRPCVIFPPCSPDYLLPDQPDWHAWVESIQRLSQLTDLSRLKLEVHFSGYPFPSPDGTLFDLKQDSRYELGLPGNASFVRRDESMEKAMFNTY</sequence>
<dbReference type="InterPro" id="IPR038883">
    <property type="entry name" value="AN11006-like"/>
</dbReference>
<evidence type="ECO:0000313" key="2">
    <source>
        <dbReference type="Proteomes" id="UP001160390"/>
    </source>
</evidence>
<reference evidence="1" key="1">
    <citation type="submission" date="2023-01" db="EMBL/GenBank/DDBJ databases">
        <authorList>
            <person name="Piombo E."/>
        </authorList>
    </citation>
    <scope>NUCLEOTIDE SEQUENCE</scope>
</reference>
<dbReference type="PANTHER" id="PTHR42085:SF2">
    <property type="entry name" value="F-BOX DOMAIN-CONTAINING PROTEIN"/>
    <property type="match status" value="1"/>
</dbReference>
<comment type="caution">
    <text evidence="1">The sequence shown here is derived from an EMBL/GenBank/DDBJ whole genome shotgun (WGS) entry which is preliminary data.</text>
</comment>
<dbReference type="Proteomes" id="UP001160390">
    <property type="component" value="Unassembled WGS sequence"/>
</dbReference>
<protein>
    <submittedName>
        <fullName evidence="1">Uncharacterized protein</fullName>
    </submittedName>
</protein>
<proteinExistence type="predicted"/>
<dbReference type="PANTHER" id="PTHR42085">
    <property type="entry name" value="F-BOX DOMAIN-CONTAINING PROTEIN"/>
    <property type="match status" value="1"/>
</dbReference>
<keyword evidence="2" id="KW-1185">Reference proteome</keyword>
<evidence type="ECO:0000313" key="1">
    <source>
        <dbReference type="EMBL" id="CAI6092263.1"/>
    </source>
</evidence>
<dbReference type="AlphaFoldDB" id="A0AA35M896"/>
<gene>
    <name evidence="1" type="ORF">CCHLO57077_00011244</name>
</gene>
<organism evidence="1 2">
    <name type="scientific">Clonostachys chloroleuca</name>
    <dbReference type="NCBI Taxonomy" id="1926264"/>
    <lineage>
        <taxon>Eukaryota</taxon>
        <taxon>Fungi</taxon>
        <taxon>Dikarya</taxon>
        <taxon>Ascomycota</taxon>
        <taxon>Pezizomycotina</taxon>
        <taxon>Sordariomycetes</taxon>
        <taxon>Hypocreomycetidae</taxon>
        <taxon>Hypocreales</taxon>
        <taxon>Bionectriaceae</taxon>
        <taxon>Clonostachys</taxon>
    </lineage>
</organism>
<dbReference type="EMBL" id="CABFNP030001198">
    <property type="protein sequence ID" value="CAI6092263.1"/>
    <property type="molecule type" value="Genomic_DNA"/>
</dbReference>